<dbReference type="Gene3D" id="3.10.620.30">
    <property type="match status" value="1"/>
</dbReference>
<sequence>MNSPKYIQVLLLLLVGCTCLPAHGQEDLLHEFDTFIARENKTFDDRIRQMNKEFADYLKQEWSNFPTHINQPPTIDPDTAAFSKRDAHISNTKNPPEAPLLQAEKTAGPRTKSGEFKISFFGKSLSIPSSRSFIIPINNVSEAAISKAWSKASNIDYSPLLSTLSQYKKDLRLNDWGYLQLVQQAVKTIYAGQNYLDGTLFLTAYLLNQSAYSVKLARINNRLGLLAEINETIYSIPQLKNKGQTWTLLYPRPLPSKVQVYTYEKSLPFANTPISMQLPELPALDGKCQSTVLPHKWQNETIPVEVDKTLIDFYATMPQTDFTVYGNSATSKQVKDLCRYLKKYIEGKSETEAVSLLLDFVQHTFDYQADTGQFGYEKVFFPDEMFHYPCNDCEDRAIFFCHLIRELLDLPVALVNYPNHIAAAVCFNAPTVGTHFKQNGKEYTLCDPTYINAGIGECMEQFIGVKAELITLSTY</sequence>
<evidence type="ECO:0000313" key="3">
    <source>
        <dbReference type="Proteomes" id="UP000006330"/>
    </source>
</evidence>
<evidence type="ECO:0000256" key="1">
    <source>
        <dbReference type="SAM" id="SignalP"/>
    </source>
</evidence>
<dbReference type="RefSeq" id="WP_007657759.1">
    <property type="nucleotide sequence ID" value="NZ_JH976475.1"/>
</dbReference>
<keyword evidence="1" id="KW-0732">Signal</keyword>
<dbReference type="HOGENOM" id="CLU_042245_0_0_10"/>
<proteinExistence type="predicted"/>
<dbReference type="AlphaFoldDB" id="K6A0X8"/>
<feature type="signal peptide" evidence="1">
    <location>
        <begin position="1"/>
        <end position="24"/>
    </location>
</feature>
<dbReference type="OrthoDB" id="9816224at2"/>
<name>K6A0X8_9BACT</name>
<dbReference type="PROSITE" id="PS51257">
    <property type="entry name" value="PROKAR_LIPOPROTEIN"/>
    <property type="match status" value="1"/>
</dbReference>
<protein>
    <recommendedName>
        <fullName evidence="4">Transglutaminase-like domain-containing protein</fullName>
    </recommendedName>
</protein>
<comment type="caution">
    <text evidence="2">The sequence shown here is derived from an EMBL/GenBank/DDBJ whole genome shotgun (WGS) entry which is preliminary data.</text>
</comment>
<dbReference type="EMBL" id="AGZO01000031">
    <property type="protein sequence ID" value="EKN09318.1"/>
    <property type="molecule type" value="Genomic_DNA"/>
</dbReference>
<dbReference type="Proteomes" id="UP000006330">
    <property type="component" value="Unassembled WGS sequence"/>
</dbReference>
<reference evidence="2 3" key="1">
    <citation type="submission" date="2012-02" db="EMBL/GenBank/DDBJ databases">
        <title>The Genome Sequence of Parabacteroides goldsteinii CL02T12C30.</title>
        <authorList>
            <consortium name="The Broad Institute Genome Sequencing Platform"/>
            <person name="Earl A."/>
            <person name="Ward D."/>
            <person name="Feldgarden M."/>
            <person name="Gevers D."/>
            <person name="Zitomersky N.L."/>
            <person name="Coyne M.J."/>
            <person name="Comstock L.E."/>
            <person name="Young S.K."/>
            <person name="Zeng Q."/>
            <person name="Gargeya S."/>
            <person name="Fitzgerald M."/>
            <person name="Haas B."/>
            <person name="Abouelleil A."/>
            <person name="Alvarado L."/>
            <person name="Arachchi H.M."/>
            <person name="Berlin A."/>
            <person name="Chapman S.B."/>
            <person name="Gearin G."/>
            <person name="Goldberg J."/>
            <person name="Griggs A."/>
            <person name="Gujja S."/>
            <person name="Hansen M."/>
            <person name="Heiman D."/>
            <person name="Howarth C."/>
            <person name="Larimer J."/>
            <person name="Lui A."/>
            <person name="MacDonald P.J.P."/>
            <person name="McCowen C."/>
            <person name="Montmayeur A."/>
            <person name="Murphy C."/>
            <person name="Neiman D."/>
            <person name="Pearson M."/>
            <person name="Priest M."/>
            <person name="Roberts A."/>
            <person name="Saif S."/>
            <person name="Shea T."/>
            <person name="Sisk P."/>
            <person name="Stolte C."/>
            <person name="Sykes S."/>
            <person name="Wortman J."/>
            <person name="Nusbaum C."/>
            <person name="Birren B."/>
        </authorList>
    </citation>
    <scope>NUCLEOTIDE SEQUENCE [LARGE SCALE GENOMIC DNA]</scope>
    <source>
        <strain evidence="2 3">CL02T12C30</strain>
    </source>
</reference>
<organism evidence="2 3">
    <name type="scientific">Parabacteroides goldsteinii CL02T12C30</name>
    <dbReference type="NCBI Taxonomy" id="999418"/>
    <lineage>
        <taxon>Bacteria</taxon>
        <taxon>Pseudomonadati</taxon>
        <taxon>Bacteroidota</taxon>
        <taxon>Bacteroidia</taxon>
        <taxon>Bacteroidales</taxon>
        <taxon>Tannerellaceae</taxon>
        <taxon>Parabacteroides</taxon>
    </lineage>
</organism>
<evidence type="ECO:0008006" key="4">
    <source>
        <dbReference type="Google" id="ProtNLM"/>
    </source>
</evidence>
<gene>
    <name evidence="2" type="ORF">HMPREF1076_04347</name>
</gene>
<accession>K6A0X8</accession>
<dbReference type="PATRIC" id="fig|999418.3.peg.4422"/>
<evidence type="ECO:0000313" key="2">
    <source>
        <dbReference type="EMBL" id="EKN09318.1"/>
    </source>
</evidence>
<feature type="chain" id="PRO_5003888736" description="Transglutaminase-like domain-containing protein" evidence="1">
    <location>
        <begin position="25"/>
        <end position="475"/>
    </location>
</feature>